<dbReference type="AlphaFoldDB" id="A0A975G9I2"/>
<dbReference type="EMBL" id="CP073100">
    <property type="protein sequence ID" value="QUE51291.1"/>
    <property type="molecule type" value="Genomic_DNA"/>
</dbReference>
<sequence length="318" mass="35517">MNLDHQTLWLFGGMIGILTIASIIGGILHARITTLSRRKVVRNLNARIRAWWIMCAVFGTALAIGRLAPVFMFAFTSFLALREFITLTPTRQGDHRALTWAFFLILPLQYWTLASRWYGLFVVLIPVYAFLFIPIRAAIAGETERFLERTSKIQWGLMVCVYFTSYAPALLWFLQIPGYSAENPAQNAKLLFFLVFVTQISDVMQYVFGKLFGKHPIVPKVSPNKTIEGFVGGGLSATLLGAGLWWSTPFTFLQAAGMSAAIVVMGFCGGLVMSAIKRDRGVKDYGASIPGHGGMMDRIDSLCFAAPVFFHLTRWFFT</sequence>
<comment type="similarity">
    <text evidence="2 7">Belongs to the CDS family.</text>
</comment>
<evidence type="ECO:0000256" key="4">
    <source>
        <dbReference type="ARBA" id="ARBA00022692"/>
    </source>
</evidence>
<keyword evidence="4 7" id="KW-0812">Transmembrane</keyword>
<dbReference type="Proteomes" id="UP000676169">
    <property type="component" value="Chromosome"/>
</dbReference>
<protein>
    <recommendedName>
        <fullName evidence="7">Phosphatidate cytidylyltransferase</fullName>
        <ecNumber evidence="7">2.7.7.41</ecNumber>
    </recommendedName>
</protein>
<feature type="transmembrane region" description="Helical" evidence="8">
    <location>
        <begin position="155"/>
        <end position="176"/>
    </location>
</feature>
<evidence type="ECO:0000256" key="7">
    <source>
        <dbReference type="RuleBase" id="RU003938"/>
    </source>
</evidence>
<dbReference type="GO" id="GO:0005886">
    <property type="term" value="C:plasma membrane"/>
    <property type="evidence" value="ECO:0007669"/>
    <property type="project" value="TreeGrafter"/>
</dbReference>
<feature type="transmembrane region" description="Helical" evidence="8">
    <location>
        <begin position="252"/>
        <end position="273"/>
    </location>
</feature>
<comment type="subcellular location">
    <subcellularLocation>
        <location evidence="1">Membrane</location>
        <topology evidence="1">Multi-pass membrane protein</topology>
    </subcellularLocation>
</comment>
<comment type="catalytic activity">
    <reaction evidence="7">
        <text>a 1,2-diacyl-sn-glycero-3-phosphate + CTP + H(+) = a CDP-1,2-diacyl-sn-glycerol + diphosphate</text>
        <dbReference type="Rhea" id="RHEA:16229"/>
        <dbReference type="ChEBI" id="CHEBI:15378"/>
        <dbReference type="ChEBI" id="CHEBI:33019"/>
        <dbReference type="ChEBI" id="CHEBI:37563"/>
        <dbReference type="ChEBI" id="CHEBI:58332"/>
        <dbReference type="ChEBI" id="CHEBI:58608"/>
        <dbReference type="EC" id="2.7.7.41"/>
    </reaction>
</comment>
<dbReference type="PANTHER" id="PTHR43535:SF1">
    <property type="entry name" value="PHOSPHATIDATE CYTIDYLYLTRANSFERASE"/>
    <property type="match status" value="1"/>
</dbReference>
<dbReference type="RefSeq" id="WP_211631430.1">
    <property type="nucleotide sequence ID" value="NZ_CP073100.1"/>
</dbReference>
<feature type="transmembrane region" description="Helical" evidence="8">
    <location>
        <begin position="117"/>
        <end position="135"/>
    </location>
</feature>
<reference evidence="9" key="1">
    <citation type="submission" date="2021-04" db="EMBL/GenBank/DDBJ databases">
        <title>Luteolibacter sp. 32A isolated from the skin of an Anderson's salamander (Ambystoma andersonii).</title>
        <authorList>
            <person name="Spergser J."/>
            <person name="Busse H.-J."/>
        </authorList>
    </citation>
    <scope>NUCLEOTIDE SEQUENCE</scope>
    <source>
        <strain evidence="9">32A</strain>
    </source>
</reference>
<dbReference type="GO" id="GO:0004605">
    <property type="term" value="F:phosphatidate cytidylyltransferase activity"/>
    <property type="evidence" value="ECO:0007669"/>
    <property type="project" value="UniProtKB-EC"/>
</dbReference>
<feature type="transmembrane region" description="Helical" evidence="8">
    <location>
        <begin position="7"/>
        <end position="30"/>
    </location>
</feature>
<feature type="transmembrane region" description="Helical" evidence="8">
    <location>
        <begin position="50"/>
        <end position="81"/>
    </location>
</feature>
<keyword evidence="6 8" id="KW-0472">Membrane</keyword>
<dbReference type="PANTHER" id="PTHR43535">
    <property type="entry name" value="PHOSPHATIDATE CYTIDYLYLTRANSFERASE"/>
    <property type="match status" value="1"/>
</dbReference>
<dbReference type="EC" id="2.7.7.41" evidence="7"/>
<keyword evidence="5 8" id="KW-1133">Transmembrane helix</keyword>
<dbReference type="KEGG" id="lamb:KBB96_20850"/>
<gene>
    <name evidence="9" type="ORF">KBB96_20850</name>
</gene>
<evidence type="ECO:0000256" key="6">
    <source>
        <dbReference type="ARBA" id="ARBA00023136"/>
    </source>
</evidence>
<evidence type="ECO:0000256" key="3">
    <source>
        <dbReference type="ARBA" id="ARBA00022679"/>
    </source>
</evidence>
<evidence type="ECO:0000256" key="8">
    <source>
        <dbReference type="SAM" id="Phobius"/>
    </source>
</evidence>
<evidence type="ECO:0000313" key="10">
    <source>
        <dbReference type="Proteomes" id="UP000676169"/>
    </source>
</evidence>
<evidence type="ECO:0000256" key="1">
    <source>
        <dbReference type="ARBA" id="ARBA00004141"/>
    </source>
</evidence>
<evidence type="ECO:0000256" key="5">
    <source>
        <dbReference type="ARBA" id="ARBA00022989"/>
    </source>
</evidence>
<proteinExistence type="inferred from homology"/>
<evidence type="ECO:0000313" key="9">
    <source>
        <dbReference type="EMBL" id="QUE51291.1"/>
    </source>
</evidence>
<feature type="transmembrane region" description="Helical" evidence="8">
    <location>
        <begin position="229"/>
        <end position="246"/>
    </location>
</feature>
<comment type="pathway">
    <text evidence="7">Phospholipid metabolism; CDP-diacylglycerol biosynthesis; CDP-diacylglycerol from sn-glycerol 3-phosphate: step 3/3.</text>
</comment>
<keyword evidence="10" id="KW-1185">Reference proteome</keyword>
<dbReference type="Pfam" id="PF01148">
    <property type="entry name" value="CTP_transf_1"/>
    <property type="match status" value="1"/>
</dbReference>
<dbReference type="GO" id="GO:0009273">
    <property type="term" value="P:peptidoglycan-based cell wall biogenesis"/>
    <property type="evidence" value="ECO:0007669"/>
    <property type="project" value="TreeGrafter"/>
</dbReference>
<dbReference type="PROSITE" id="PS01315">
    <property type="entry name" value="CDS"/>
    <property type="match status" value="1"/>
</dbReference>
<feature type="transmembrane region" description="Helical" evidence="8">
    <location>
        <begin position="188"/>
        <end position="208"/>
    </location>
</feature>
<keyword evidence="3 7" id="KW-0808">Transferase</keyword>
<name>A0A975G9I2_9BACT</name>
<accession>A0A975G9I2</accession>
<organism evidence="9 10">
    <name type="scientific">Luteolibacter ambystomatis</name>
    <dbReference type="NCBI Taxonomy" id="2824561"/>
    <lineage>
        <taxon>Bacteria</taxon>
        <taxon>Pseudomonadati</taxon>
        <taxon>Verrucomicrobiota</taxon>
        <taxon>Verrucomicrobiia</taxon>
        <taxon>Verrucomicrobiales</taxon>
        <taxon>Verrucomicrobiaceae</taxon>
        <taxon>Luteolibacter</taxon>
    </lineage>
</organism>
<evidence type="ECO:0000256" key="2">
    <source>
        <dbReference type="ARBA" id="ARBA00010185"/>
    </source>
</evidence>
<keyword evidence="7 9" id="KW-0548">Nucleotidyltransferase</keyword>
<dbReference type="InterPro" id="IPR000374">
    <property type="entry name" value="PC_trans"/>
</dbReference>